<proteinExistence type="predicted"/>
<dbReference type="InterPro" id="IPR055481">
    <property type="entry name" value="DUF7053"/>
</dbReference>
<keyword evidence="3" id="KW-1185">Reference proteome</keyword>
<evidence type="ECO:0000313" key="2">
    <source>
        <dbReference type="EMBL" id="KAF4466881.1"/>
    </source>
</evidence>
<reference evidence="2 3" key="1">
    <citation type="submission" date="2020-01" db="EMBL/GenBank/DDBJ databases">
        <title>Identification and distribution of gene clusters putatively required for synthesis of sphingolipid metabolism inhibitors in phylogenetically diverse species of the filamentous fungus Fusarium.</title>
        <authorList>
            <person name="Kim H.-S."/>
            <person name="Busman M."/>
            <person name="Brown D.W."/>
            <person name="Divon H."/>
            <person name="Uhlig S."/>
            <person name="Proctor R.H."/>
        </authorList>
    </citation>
    <scope>NUCLEOTIDE SEQUENCE [LARGE SCALE GENOMIC DNA]</scope>
    <source>
        <strain evidence="2 3">NRRL 20459</strain>
    </source>
</reference>
<evidence type="ECO:0000313" key="3">
    <source>
        <dbReference type="Proteomes" id="UP000554235"/>
    </source>
</evidence>
<dbReference type="PANTHER" id="PTHR38117">
    <property type="entry name" value="NACHT AND WD40 DOMAIN PROTEIN"/>
    <property type="match status" value="1"/>
</dbReference>
<organism evidence="2 3">
    <name type="scientific">Fusarium albosuccineum</name>
    <dbReference type="NCBI Taxonomy" id="1237068"/>
    <lineage>
        <taxon>Eukaryota</taxon>
        <taxon>Fungi</taxon>
        <taxon>Dikarya</taxon>
        <taxon>Ascomycota</taxon>
        <taxon>Pezizomycotina</taxon>
        <taxon>Sordariomycetes</taxon>
        <taxon>Hypocreomycetidae</taxon>
        <taxon>Hypocreales</taxon>
        <taxon>Nectriaceae</taxon>
        <taxon>Fusarium</taxon>
        <taxon>Fusarium decemcellulare species complex</taxon>
    </lineage>
</organism>
<sequence length="176" mass="19307">MFRTKAQIQHISAVPAAVPASKAIEMLHDHEFIVRCDPHMIKYDEIPPSDPKPAAPEDLELLDASLPPKCYSVTDRVHALPAGLWDSDAVSTAEFFDLDRGVFVRMHCPISVVIETVWQIQEADDGSCEIVEDVVISCSRLLVGVVKSSCEAGWKGVHGNMIEGLKRSAQVSLSKD</sequence>
<dbReference type="Proteomes" id="UP000554235">
    <property type="component" value="Unassembled WGS sequence"/>
</dbReference>
<feature type="domain" description="DUF7053" evidence="1">
    <location>
        <begin position="4"/>
        <end position="164"/>
    </location>
</feature>
<protein>
    <recommendedName>
        <fullName evidence="1">DUF7053 domain-containing protein</fullName>
    </recommendedName>
</protein>
<name>A0A8H4LDM7_9HYPO</name>
<dbReference type="OrthoDB" id="4794810at2759"/>
<dbReference type="EMBL" id="JAADYS010000810">
    <property type="protein sequence ID" value="KAF4466881.1"/>
    <property type="molecule type" value="Genomic_DNA"/>
</dbReference>
<accession>A0A8H4LDM7</accession>
<dbReference type="PANTHER" id="PTHR38117:SF1">
    <property type="entry name" value="DUF3074 DOMAIN-CONTAINING PROTEIN"/>
    <property type="match status" value="1"/>
</dbReference>
<gene>
    <name evidence="2" type="ORF">FALBO_6240</name>
</gene>
<dbReference type="AlphaFoldDB" id="A0A8H4LDM7"/>
<evidence type="ECO:0000259" key="1">
    <source>
        <dbReference type="Pfam" id="PF23155"/>
    </source>
</evidence>
<comment type="caution">
    <text evidence="2">The sequence shown here is derived from an EMBL/GenBank/DDBJ whole genome shotgun (WGS) entry which is preliminary data.</text>
</comment>
<dbReference type="Pfam" id="PF23155">
    <property type="entry name" value="DUF7053"/>
    <property type="match status" value="1"/>
</dbReference>